<evidence type="ECO:0000313" key="3">
    <source>
        <dbReference type="Proteomes" id="UP000015105"/>
    </source>
</evidence>
<feature type="region of interest" description="Disordered" evidence="1">
    <location>
        <begin position="14"/>
        <end position="36"/>
    </location>
</feature>
<reference evidence="3" key="1">
    <citation type="journal article" date="2014" name="Science">
        <title>Ancient hybridizations among the ancestral genomes of bread wheat.</title>
        <authorList>
            <consortium name="International Wheat Genome Sequencing Consortium,"/>
            <person name="Marcussen T."/>
            <person name="Sandve S.R."/>
            <person name="Heier L."/>
            <person name="Spannagl M."/>
            <person name="Pfeifer M."/>
            <person name="Jakobsen K.S."/>
            <person name="Wulff B.B."/>
            <person name="Steuernagel B."/>
            <person name="Mayer K.F."/>
            <person name="Olsen O.A."/>
        </authorList>
    </citation>
    <scope>NUCLEOTIDE SEQUENCE [LARGE SCALE GENOMIC DNA]</scope>
    <source>
        <strain evidence="3">cv. AL8/78</strain>
    </source>
</reference>
<keyword evidence="3" id="KW-1185">Reference proteome</keyword>
<reference evidence="2" key="3">
    <citation type="journal article" date="2017" name="Nature">
        <title>Genome sequence of the progenitor of the wheat D genome Aegilops tauschii.</title>
        <authorList>
            <person name="Luo M.C."/>
            <person name="Gu Y.Q."/>
            <person name="Puiu D."/>
            <person name="Wang H."/>
            <person name="Twardziok S.O."/>
            <person name="Deal K.R."/>
            <person name="Huo N."/>
            <person name="Zhu T."/>
            <person name="Wang L."/>
            <person name="Wang Y."/>
            <person name="McGuire P.E."/>
            <person name="Liu S."/>
            <person name="Long H."/>
            <person name="Ramasamy R.K."/>
            <person name="Rodriguez J.C."/>
            <person name="Van S.L."/>
            <person name="Yuan L."/>
            <person name="Wang Z."/>
            <person name="Xia Z."/>
            <person name="Xiao L."/>
            <person name="Anderson O.D."/>
            <person name="Ouyang S."/>
            <person name="Liang Y."/>
            <person name="Zimin A.V."/>
            <person name="Pertea G."/>
            <person name="Qi P."/>
            <person name="Bennetzen J.L."/>
            <person name="Dai X."/>
            <person name="Dawson M.W."/>
            <person name="Muller H.G."/>
            <person name="Kugler K."/>
            <person name="Rivarola-Duarte L."/>
            <person name="Spannagl M."/>
            <person name="Mayer K.F.X."/>
            <person name="Lu F.H."/>
            <person name="Bevan M.W."/>
            <person name="Leroy P."/>
            <person name="Li P."/>
            <person name="You F.M."/>
            <person name="Sun Q."/>
            <person name="Liu Z."/>
            <person name="Lyons E."/>
            <person name="Wicker T."/>
            <person name="Salzberg S.L."/>
            <person name="Devos K.M."/>
            <person name="Dvorak J."/>
        </authorList>
    </citation>
    <scope>NUCLEOTIDE SEQUENCE [LARGE SCALE GENOMIC DNA]</scope>
    <source>
        <strain evidence="2">cv. AL8/78</strain>
    </source>
</reference>
<reference evidence="2" key="5">
    <citation type="journal article" date="2021" name="G3 (Bethesda)">
        <title>Aegilops tauschii genome assembly Aet v5.0 features greater sequence contiguity and improved annotation.</title>
        <authorList>
            <person name="Wang L."/>
            <person name="Zhu T."/>
            <person name="Rodriguez J.C."/>
            <person name="Deal K.R."/>
            <person name="Dubcovsky J."/>
            <person name="McGuire P.E."/>
            <person name="Lux T."/>
            <person name="Spannagl M."/>
            <person name="Mayer K.F.X."/>
            <person name="Baldrich P."/>
            <person name="Meyers B.C."/>
            <person name="Huo N."/>
            <person name="Gu Y.Q."/>
            <person name="Zhou H."/>
            <person name="Devos K.M."/>
            <person name="Bennetzen J.L."/>
            <person name="Unver T."/>
            <person name="Budak H."/>
            <person name="Gulick P.J."/>
            <person name="Galiba G."/>
            <person name="Kalapos B."/>
            <person name="Nelson D.R."/>
            <person name="Li P."/>
            <person name="You F.M."/>
            <person name="Luo M.C."/>
            <person name="Dvorak J."/>
        </authorList>
    </citation>
    <scope>NUCLEOTIDE SEQUENCE [LARGE SCALE GENOMIC DNA]</scope>
    <source>
        <strain evidence="2">cv. AL8/78</strain>
    </source>
</reference>
<reference evidence="3" key="2">
    <citation type="journal article" date="2017" name="Nat. Plants">
        <title>The Aegilops tauschii genome reveals multiple impacts of transposons.</title>
        <authorList>
            <person name="Zhao G."/>
            <person name="Zou C."/>
            <person name="Li K."/>
            <person name="Wang K."/>
            <person name="Li T."/>
            <person name="Gao L."/>
            <person name="Zhang X."/>
            <person name="Wang H."/>
            <person name="Yang Z."/>
            <person name="Liu X."/>
            <person name="Jiang W."/>
            <person name="Mao L."/>
            <person name="Kong X."/>
            <person name="Jiao Y."/>
            <person name="Jia J."/>
        </authorList>
    </citation>
    <scope>NUCLEOTIDE SEQUENCE [LARGE SCALE GENOMIC DNA]</scope>
    <source>
        <strain evidence="3">cv. AL8/78</strain>
    </source>
</reference>
<dbReference type="Gramene" id="AET2Gv20827800.11">
    <property type="protein sequence ID" value="AET2Gv20827800.11"/>
    <property type="gene ID" value="AET2Gv20827800"/>
</dbReference>
<evidence type="ECO:0000256" key="1">
    <source>
        <dbReference type="SAM" id="MobiDB-lite"/>
    </source>
</evidence>
<organism evidence="2 3">
    <name type="scientific">Aegilops tauschii subsp. strangulata</name>
    <name type="common">Goatgrass</name>
    <dbReference type="NCBI Taxonomy" id="200361"/>
    <lineage>
        <taxon>Eukaryota</taxon>
        <taxon>Viridiplantae</taxon>
        <taxon>Streptophyta</taxon>
        <taxon>Embryophyta</taxon>
        <taxon>Tracheophyta</taxon>
        <taxon>Spermatophyta</taxon>
        <taxon>Magnoliopsida</taxon>
        <taxon>Liliopsida</taxon>
        <taxon>Poales</taxon>
        <taxon>Poaceae</taxon>
        <taxon>BOP clade</taxon>
        <taxon>Pooideae</taxon>
        <taxon>Triticodae</taxon>
        <taxon>Triticeae</taxon>
        <taxon>Triticinae</taxon>
        <taxon>Aegilops</taxon>
    </lineage>
</organism>
<dbReference type="AlphaFoldDB" id="A0A453CFG1"/>
<dbReference type="EnsemblPlants" id="AET2Gv20827800.11">
    <property type="protein sequence ID" value="AET2Gv20827800.11"/>
    <property type="gene ID" value="AET2Gv20827800"/>
</dbReference>
<evidence type="ECO:0000313" key="2">
    <source>
        <dbReference type="EnsemblPlants" id="AET2Gv20827800.11"/>
    </source>
</evidence>
<dbReference type="Proteomes" id="UP000015105">
    <property type="component" value="Chromosome 2D"/>
</dbReference>
<sequence>MIVSFVFAVAGKLPDHRGHSRRRRRSPPQNTAPQPITAVALQTTTTATCRLLHLLPHPSPPSQHLPRRQSGQIFPNPGPRALLLVLLPLRPRPSTSHHLRHRRPLTLQLLVPILLPLHPRGPPP</sequence>
<protein>
    <submittedName>
        <fullName evidence="2">Uncharacterized protein</fullName>
    </submittedName>
</protein>
<feature type="region of interest" description="Disordered" evidence="1">
    <location>
        <begin position="54"/>
        <end position="74"/>
    </location>
</feature>
<reference evidence="2" key="4">
    <citation type="submission" date="2019-03" db="UniProtKB">
        <authorList>
            <consortium name="EnsemblPlants"/>
        </authorList>
    </citation>
    <scope>IDENTIFICATION</scope>
</reference>
<name>A0A453CFG1_AEGTS</name>
<proteinExistence type="predicted"/>
<accession>A0A453CFG1</accession>